<reference evidence="1" key="1">
    <citation type="journal article" date="2021" name="Proc. Natl. Acad. Sci. U.S.A.">
        <title>A Catalog of Tens of Thousands of Viruses from Human Metagenomes Reveals Hidden Associations with Chronic Diseases.</title>
        <authorList>
            <person name="Tisza M.J."/>
            <person name="Buck C.B."/>
        </authorList>
    </citation>
    <scope>NUCLEOTIDE SEQUENCE</scope>
    <source>
        <strain evidence="1">CthHz3</strain>
    </source>
</reference>
<accession>A0A8S5UYE8</accession>
<proteinExistence type="predicted"/>
<dbReference type="EMBL" id="BK016167">
    <property type="protein sequence ID" value="DAF99519.1"/>
    <property type="molecule type" value="Genomic_DNA"/>
</dbReference>
<protein>
    <submittedName>
        <fullName evidence="1">Uncharacterized protein</fullName>
    </submittedName>
</protein>
<sequence length="30" mass="3291">MATFKMVYMNALLTALDLTTTKIVSLSSLI</sequence>
<evidence type="ECO:0000313" key="1">
    <source>
        <dbReference type="EMBL" id="DAF99519.1"/>
    </source>
</evidence>
<organism evidence="1">
    <name type="scientific">Siphoviridae sp. cthHz3</name>
    <dbReference type="NCBI Taxonomy" id="2825614"/>
    <lineage>
        <taxon>Viruses</taxon>
        <taxon>Duplodnaviria</taxon>
        <taxon>Heunggongvirae</taxon>
        <taxon>Uroviricota</taxon>
        <taxon>Caudoviricetes</taxon>
    </lineage>
</organism>
<name>A0A8S5UYE8_9CAUD</name>